<keyword evidence="2" id="KW-1185">Reference proteome</keyword>
<dbReference type="Gene3D" id="3.20.110.10">
    <property type="entry name" value="Glycoside hydrolase 38, N terminal domain"/>
    <property type="match status" value="1"/>
</dbReference>
<proteinExistence type="predicted"/>
<accession>A0ABW4YNG4</accession>
<dbReference type="InterPro" id="IPR032482">
    <property type="entry name" value="DUF5054"/>
</dbReference>
<comment type="caution">
    <text evidence="1">The sequence shown here is derived from an EMBL/GenBank/DDBJ whole genome shotgun (WGS) entry which is preliminary data.</text>
</comment>
<dbReference type="RefSeq" id="WP_377774161.1">
    <property type="nucleotide sequence ID" value="NZ_JBHUHO010000037.1"/>
</dbReference>
<evidence type="ECO:0000313" key="2">
    <source>
        <dbReference type="Proteomes" id="UP001597362"/>
    </source>
</evidence>
<gene>
    <name evidence="1" type="ORF">ACFSJH_15885</name>
</gene>
<name>A0ABW4YNG4_9BACL</name>
<dbReference type="SUPFAM" id="SSF88713">
    <property type="entry name" value="Glycoside hydrolase/deacetylase"/>
    <property type="match status" value="1"/>
</dbReference>
<sequence>MINQPVVMPEKPHIHVIFKTHLDIGYTDLANSVIARYKDLFFPKAIATAEHFAKYPEKGAFIWTTGAWLVDYVLKHGSEEEKQATAAAIEHGYLAWHGLPFTTYTELYDEHLFEYSLQISKQLDARFGKQTIAAKMTDVPGHTRSIITHMAKAGIKYLHLGVNSSSHVPHVPELFVWRNEDGSEIIVQYSKNYGNIAYVDGLDDVLYFAHTHDNHGPSSIEQIEAQFAQLRSKYPDAVIEASTLDRYAEKLWNVRHTLPVVTEEIGDSWIHGSSTDPYKLAVYRELIRLRNKWIDSGELEKDSAENIAFSDQLLMVVEHTWGVDVKRYLADYLHYEKAEFQQARKRDKLNVALNPQEYRYLEQNSRMEIEEMFGAEAPALLEARSYSLMEKSWQEQRDYLKLAVKALHHNRQLEAEQAIAALKPQWPVIEQQQQTAILSIDDTYQLGTFAVQFANDGSIIQLTDGNNKAWASTAHPLGLYSYETYSKADYDRWYQQYHVNWRNTHHWVVGDFGKPGMEFTKEWVTHDLYKPILLCIHHTSENTEDVVYITLKMPKKAVQQMGAPEKLSIEYRFSKQEPKVSCTLQWFNKDAHRLPEASWFSFSPQVNNANLWKLDKLGQLISPLDVVQGGNRNMHAVNSGVYYKGADGEVQLTTMDAALVCPGQRRLVQFDHSFAPLTGGMHFNLHNNVWGTNFPIWYEEDAKFRFELCLHSNRL</sequence>
<organism evidence="1 2">
    <name type="scientific">Paenibacillus yanchengensis</name>
    <dbReference type="NCBI Taxonomy" id="2035833"/>
    <lineage>
        <taxon>Bacteria</taxon>
        <taxon>Bacillati</taxon>
        <taxon>Bacillota</taxon>
        <taxon>Bacilli</taxon>
        <taxon>Bacillales</taxon>
        <taxon>Paenibacillaceae</taxon>
        <taxon>Paenibacillus</taxon>
    </lineage>
</organism>
<dbReference type="Pfam" id="PF16477">
    <property type="entry name" value="DUF5054"/>
    <property type="match status" value="1"/>
</dbReference>
<dbReference type="EMBL" id="JBHUHO010000037">
    <property type="protein sequence ID" value="MFD2117210.1"/>
    <property type="molecule type" value="Genomic_DNA"/>
</dbReference>
<evidence type="ECO:0000313" key="1">
    <source>
        <dbReference type="EMBL" id="MFD2117210.1"/>
    </source>
</evidence>
<dbReference type="Proteomes" id="UP001597362">
    <property type="component" value="Unassembled WGS sequence"/>
</dbReference>
<dbReference type="InterPro" id="IPR011330">
    <property type="entry name" value="Glyco_hydro/deAcase_b/a-brl"/>
</dbReference>
<protein>
    <submittedName>
        <fullName evidence="1">DUF5054 domain-containing protein</fullName>
    </submittedName>
</protein>
<reference evidence="2" key="1">
    <citation type="journal article" date="2019" name="Int. J. Syst. Evol. Microbiol.">
        <title>The Global Catalogue of Microorganisms (GCM) 10K type strain sequencing project: providing services to taxonomists for standard genome sequencing and annotation.</title>
        <authorList>
            <consortium name="The Broad Institute Genomics Platform"/>
            <consortium name="The Broad Institute Genome Sequencing Center for Infectious Disease"/>
            <person name="Wu L."/>
            <person name="Ma J."/>
        </authorList>
    </citation>
    <scope>NUCLEOTIDE SEQUENCE [LARGE SCALE GENOMIC DNA]</scope>
    <source>
        <strain evidence="2">GH52</strain>
    </source>
</reference>
<dbReference type="InterPro" id="IPR027291">
    <property type="entry name" value="Glyco_hydro_38_N_sf"/>
</dbReference>
<dbReference type="CDD" id="cd10791">
    <property type="entry name" value="GH38N_AMII_like_1"/>
    <property type="match status" value="1"/>
</dbReference>